<dbReference type="PROSITE" id="PS50052">
    <property type="entry name" value="GUANYLATE_KINASE_2"/>
    <property type="match status" value="1"/>
</dbReference>
<dbReference type="EMBL" id="BK014643">
    <property type="protein sequence ID" value="DAD65373.1"/>
    <property type="molecule type" value="Genomic_DNA"/>
</dbReference>
<keyword evidence="2" id="KW-0808">Transferase</keyword>
<dbReference type="InterPro" id="IPR027417">
    <property type="entry name" value="P-loop_NTPase"/>
</dbReference>
<sequence>MKISRNEYLQTEFEIEKGGNFQVEKLISILPTDKKIVLVGGFCSGKNYLAEKLKNIGRKICVSHTDRIARAGEIDGVDYHFTTPRDILKLLNLSKSIQWDAFGGHFYVTTLEEYLKSDVLILSPRGLNKFPPALREQMCVIYLDINLELRKERYLQRKNVNMGLERRIEEEKSQFDGFKNFDIRIYDYNV</sequence>
<dbReference type="Gene3D" id="3.40.50.300">
    <property type="entry name" value="P-loop containing nucleotide triphosphate hydrolases"/>
    <property type="match status" value="1"/>
</dbReference>
<dbReference type="InterPro" id="IPR008144">
    <property type="entry name" value="Guanylate_kin-like_dom"/>
</dbReference>
<name>A0A8S5L6J5_9CAUD</name>
<dbReference type="GO" id="GO:0016301">
    <property type="term" value="F:kinase activity"/>
    <property type="evidence" value="ECO:0007669"/>
    <property type="project" value="UniProtKB-KW"/>
</dbReference>
<evidence type="ECO:0000259" key="1">
    <source>
        <dbReference type="PROSITE" id="PS50052"/>
    </source>
</evidence>
<organism evidence="2">
    <name type="scientific">Myoviridae sp. ctA4D8</name>
    <dbReference type="NCBI Taxonomy" id="2823535"/>
    <lineage>
        <taxon>Viruses</taxon>
        <taxon>Duplodnaviria</taxon>
        <taxon>Heunggongvirae</taxon>
        <taxon>Uroviricota</taxon>
        <taxon>Caudoviricetes</taxon>
    </lineage>
</organism>
<reference evidence="2" key="1">
    <citation type="journal article" date="2021" name="Proc. Natl. Acad. Sci. U.S.A.">
        <title>A Catalog of Tens of Thousands of Viruses from Human Metagenomes Reveals Hidden Associations with Chronic Diseases.</title>
        <authorList>
            <person name="Tisza M.J."/>
            <person name="Buck C.B."/>
        </authorList>
    </citation>
    <scope>NUCLEOTIDE SEQUENCE</scope>
    <source>
        <strain evidence="2">CtA4D8</strain>
    </source>
</reference>
<dbReference type="SUPFAM" id="SSF52540">
    <property type="entry name" value="P-loop containing nucleoside triphosphate hydrolases"/>
    <property type="match status" value="1"/>
</dbReference>
<dbReference type="InterPro" id="IPR008145">
    <property type="entry name" value="GK/Ca_channel_bsu"/>
</dbReference>
<evidence type="ECO:0000313" key="2">
    <source>
        <dbReference type="EMBL" id="DAD65373.1"/>
    </source>
</evidence>
<keyword evidence="2" id="KW-0418">Kinase</keyword>
<proteinExistence type="predicted"/>
<dbReference type="Pfam" id="PF00625">
    <property type="entry name" value="Guanylate_kin"/>
    <property type="match status" value="1"/>
</dbReference>
<feature type="domain" description="Guanylate kinase-like" evidence="1">
    <location>
        <begin position="33"/>
        <end position="112"/>
    </location>
</feature>
<protein>
    <submittedName>
        <fullName evidence="2">Guanylate kinase</fullName>
    </submittedName>
</protein>
<accession>A0A8S5L6J5</accession>